<dbReference type="Proteomes" id="UP000315783">
    <property type="component" value="Unassembled WGS sequence"/>
</dbReference>
<sequence length="268" mass="29682">MPRYAYRPDLQGRGKEGTESRTDTDKLRLHIHTLFELTRPPHRDAEASFLFFLPLPPFAGRKGSVGAFISLESINKAKAEPDATNASQFVAAAPSTHGRETGKQARKSKLNCSTPPPPSVGLSLSRFFFFFLFIPVLINYGRAERATKSSPVPWPLGGGKGVKKLFVSYTLLWINLIVHLSSSSFFILAFHSCCPKLNPKNLLFEHDMTRRHTPSPMDARGTSKPSSPSSFFFPFLFPLWFDSAMPSTRTVRAAAAARSAYPVCQDAS</sequence>
<name>A0A545UKB2_9HYPO</name>
<comment type="caution">
    <text evidence="2">The sequence shown here is derived from an EMBL/GenBank/DDBJ whole genome shotgun (WGS) entry which is preliminary data.</text>
</comment>
<feature type="compositionally biased region" description="Basic and acidic residues" evidence="1">
    <location>
        <begin position="10"/>
        <end position="24"/>
    </location>
</feature>
<feature type="region of interest" description="Disordered" evidence="1">
    <location>
        <begin position="1"/>
        <end position="24"/>
    </location>
</feature>
<gene>
    <name evidence="2" type="ORF">IF1G_11438</name>
</gene>
<evidence type="ECO:0000256" key="1">
    <source>
        <dbReference type="SAM" id="MobiDB-lite"/>
    </source>
</evidence>
<reference evidence="2 3" key="1">
    <citation type="journal article" date="2019" name="Appl. Microbiol. Biotechnol.">
        <title>Genome sequence of Isaria javanica and comparative genome analysis insights into family S53 peptidase evolution in fungal entomopathogens.</title>
        <authorList>
            <person name="Lin R."/>
            <person name="Zhang X."/>
            <person name="Xin B."/>
            <person name="Zou M."/>
            <person name="Gao Y."/>
            <person name="Qin F."/>
            <person name="Hu Q."/>
            <person name="Xie B."/>
            <person name="Cheng X."/>
        </authorList>
    </citation>
    <scope>NUCLEOTIDE SEQUENCE [LARGE SCALE GENOMIC DNA]</scope>
    <source>
        <strain evidence="2 3">IJ1G</strain>
    </source>
</reference>
<organism evidence="2 3">
    <name type="scientific">Cordyceps javanica</name>
    <dbReference type="NCBI Taxonomy" id="43265"/>
    <lineage>
        <taxon>Eukaryota</taxon>
        <taxon>Fungi</taxon>
        <taxon>Dikarya</taxon>
        <taxon>Ascomycota</taxon>
        <taxon>Pezizomycotina</taxon>
        <taxon>Sordariomycetes</taxon>
        <taxon>Hypocreomycetidae</taxon>
        <taxon>Hypocreales</taxon>
        <taxon>Cordycipitaceae</taxon>
        <taxon>Cordyceps</taxon>
    </lineage>
</organism>
<proteinExistence type="predicted"/>
<protein>
    <submittedName>
        <fullName evidence="2">Uncharacterized protein</fullName>
    </submittedName>
</protein>
<keyword evidence="3" id="KW-1185">Reference proteome</keyword>
<feature type="region of interest" description="Disordered" evidence="1">
    <location>
        <begin position="93"/>
        <end position="116"/>
    </location>
</feature>
<dbReference type="AlphaFoldDB" id="A0A545UKB2"/>
<evidence type="ECO:0000313" key="3">
    <source>
        <dbReference type="Proteomes" id="UP000315783"/>
    </source>
</evidence>
<dbReference type="EMBL" id="SPUK01000091">
    <property type="protein sequence ID" value="TQV89897.1"/>
    <property type="molecule type" value="Genomic_DNA"/>
</dbReference>
<evidence type="ECO:0000313" key="2">
    <source>
        <dbReference type="EMBL" id="TQV89897.1"/>
    </source>
</evidence>
<accession>A0A545UKB2</accession>